<dbReference type="Proteomes" id="UP000799428">
    <property type="component" value="Unassembled WGS sequence"/>
</dbReference>
<feature type="compositionally biased region" description="Polar residues" evidence="1">
    <location>
        <begin position="81"/>
        <end position="130"/>
    </location>
</feature>
<feature type="region of interest" description="Disordered" evidence="1">
    <location>
        <begin position="76"/>
        <end position="142"/>
    </location>
</feature>
<feature type="region of interest" description="Disordered" evidence="1">
    <location>
        <begin position="278"/>
        <end position="324"/>
    </location>
</feature>
<keyword evidence="3" id="KW-1185">Reference proteome</keyword>
<reference evidence="2" key="1">
    <citation type="journal article" date="2020" name="Stud. Mycol.">
        <title>101 Dothideomycetes genomes: a test case for predicting lifestyles and emergence of pathogens.</title>
        <authorList>
            <person name="Haridas S."/>
            <person name="Albert R."/>
            <person name="Binder M."/>
            <person name="Bloem J."/>
            <person name="Labutti K."/>
            <person name="Salamov A."/>
            <person name="Andreopoulos B."/>
            <person name="Baker S."/>
            <person name="Barry K."/>
            <person name="Bills G."/>
            <person name="Bluhm B."/>
            <person name="Cannon C."/>
            <person name="Castanera R."/>
            <person name="Culley D."/>
            <person name="Daum C."/>
            <person name="Ezra D."/>
            <person name="Gonzalez J."/>
            <person name="Henrissat B."/>
            <person name="Kuo A."/>
            <person name="Liang C."/>
            <person name="Lipzen A."/>
            <person name="Lutzoni F."/>
            <person name="Magnuson J."/>
            <person name="Mondo S."/>
            <person name="Nolan M."/>
            <person name="Ohm R."/>
            <person name="Pangilinan J."/>
            <person name="Park H.-J."/>
            <person name="Ramirez L."/>
            <person name="Alfaro M."/>
            <person name="Sun H."/>
            <person name="Tritt A."/>
            <person name="Yoshinaga Y."/>
            <person name="Zwiers L.-H."/>
            <person name="Turgeon B."/>
            <person name="Goodwin S."/>
            <person name="Spatafora J."/>
            <person name="Crous P."/>
            <person name="Grigoriev I."/>
        </authorList>
    </citation>
    <scope>NUCLEOTIDE SEQUENCE</scope>
    <source>
        <strain evidence="2">CBS 279.74</strain>
    </source>
</reference>
<feature type="compositionally biased region" description="Polar residues" evidence="1">
    <location>
        <begin position="236"/>
        <end position="245"/>
    </location>
</feature>
<feature type="compositionally biased region" description="Basic and acidic residues" evidence="1">
    <location>
        <begin position="197"/>
        <end position="207"/>
    </location>
</feature>
<proteinExistence type="predicted"/>
<organism evidence="2 3">
    <name type="scientific">Pleomassaria siparia CBS 279.74</name>
    <dbReference type="NCBI Taxonomy" id="1314801"/>
    <lineage>
        <taxon>Eukaryota</taxon>
        <taxon>Fungi</taxon>
        <taxon>Dikarya</taxon>
        <taxon>Ascomycota</taxon>
        <taxon>Pezizomycotina</taxon>
        <taxon>Dothideomycetes</taxon>
        <taxon>Pleosporomycetidae</taxon>
        <taxon>Pleosporales</taxon>
        <taxon>Pleomassariaceae</taxon>
        <taxon>Pleomassaria</taxon>
    </lineage>
</organism>
<accession>A0A6G1KS36</accession>
<feature type="compositionally biased region" description="Low complexity" evidence="1">
    <location>
        <begin position="292"/>
        <end position="324"/>
    </location>
</feature>
<sequence length="324" mass="36391">MMREGEFRGSMSCIERTQPTSDETAPWQGITFKWHVSSDLLAERLKYEFPHCQTLRQRKHQAAIQFLTRELEEMRLKDGQHSTPDASSSYNLESPQSDSNDQVSTGSTRKNAWPRTSPTTPDSLHAQNLTDRSRLPMDQSFNPITTTSAQTIVFSAIDGRTLQPKTKRRMTSPERVMYKETRKRGACEKCKRMKGRCTHDDHTDEISSKPATKRKSISKRNQEPFAGSKVRKPKASSITRTSGHTAQTASYIPISTIHSDSASPAHLPASMAEDLLCREDRDWEDEPKQLLSRSSTSSQDDDSSSNTPTPSVTSPATSTDTPRK</sequence>
<dbReference type="OrthoDB" id="3794485at2759"/>
<evidence type="ECO:0000313" key="3">
    <source>
        <dbReference type="Proteomes" id="UP000799428"/>
    </source>
</evidence>
<protein>
    <submittedName>
        <fullName evidence="2">Uncharacterized protein</fullName>
    </submittedName>
</protein>
<evidence type="ECO:0000313" key="2">
    <source>
        <dbReference type="EMBL" id="KAF2715365.1"/>
    </source>
</evidence>
<name>A0A6G1KS36_9PLEO</name>
<gene>
    <name evidence="2" type="ORF">K504DRAFT_25155</name>
</gene>
<dbReference type="AlphaFoldDB" id="A0A6G1KS36"/>
<evidence type="ECO:0000256" key="1">
    <source>
        <dbReference type="SAM" id="MobiDB-lite"/>
    </source>
</evidence>
<dbReference type="EMBL" id="MU005764">
    <property type="protein sequence ID" value="KAF2715365.1"/>
    <property type="molecule type" value="Genomic_DNA"/>
</dbReference>
<feature type="region of interest" description="Disordered" evidence="1">
    <location>
        <begin position="197"/>
        <end position="245"/>
    </location>
</feature>